<feature type="transmembrane region" description="Helical" evidence="2">
    <location>
        <begin position="243"/>
        <end position="261"/>
    </location>
</feature>
<dbReference type="AlphaFoldDB" id="S7RV05"/>
<feature type="region of interest" description="Disordered" evidence="1">
    <location>
        <begin position="318"/>
        <end position="343"/>
    </location>
</feature>
<accession>S7RV05</accession>
<gene>
    <name evidence="3" type="ORF">GLOTRDRAFT_127087</name>
</gene>
<name>S7RV05_GLOTA</name>
<dbReference type="OrthoDB" id="3354175at2759"/>
<feature type="transmembrane region" description="Helical" evidence="2">
    <location>
        <begin position="204"/>
        <end position="231"/>
    </location>
</feature>
<evidence type="ECO:0008006" key="5">
    <source>
        <dbReference type="Google" id="ProtNLM"/>
    </source>
</evidence>
<dbReference type="EMBL" id="KB469298">
    <property type="protein sequence ID" value="EPQ58590.1"/>
    <property type="molecule type" value="Genomic_DNA"/>
</dbReference>
<keyword evidence="4" id="KW-1185">Reference proteome</keyword>
<sequence length="343" mass="37115">MDGIGLDAAQLVAIFLESMFFGMFFILYCIVLWILSHKRTSRRANIVMMSTVTTMFVLAIVHLAIDLSRIMDAFIGQKNVQDGALLYYANLSNPKQVAKTVVYATQTIIGDSFVVYRTWVVWNRNLWVIIFPALCIVGNAVTGYGVSYELAQVVPGADIFLSTLQPWITSFFSLTFCTNVICTALIAGRLWWRERSIGHAAQMSFLPVVAVVVESGAIYSAALISLLVVYLSGSNGQYPALDLVNPLIGVTFSLILVRIGLGISNNGTTASGVSSYQRATGRGQAPWKSGMNANPATGTAQYPMKPLAINVKRLVEHDGDSGEPVDVSGNSKAGTYGFDGDLA</sequence>
<keyword evidence="2" id="KW-0812">Transmembrane</keyword>
<protein>
    <recommendedName>
        <fullName evidence="5">Family A G protein-coupled receptor-like protein</fullName>
    </recommendedName>
</protein>
<proteinExistence type="predicted"/>
<dbReference type="eggNOG" id="ENOG502R0XB">
    <property type="taxonomic scope" value="Eukaryota"/>
</dbReference>
<dbReference type="KEGG" id="gtr:GLOTRDRAFT_127087"/>
<evidence type="ECO:0000256" key="1">
    <source>
        <dbReference type="SAM" id="MobiDB-lite"/>
    </source>
</evidence>
<dbReference type="Proteomes" id="UP000030669">
    <property type="component" value="Unassembled WGS sequence"/>
</dbReference>
<evidence type="ECO:0000256" key="2">
    <source>
        <dbReference type="SAM" id="Phobius"/>
    </source>
</evidence>
<organism evidence="3 4">
    <name type="scientific">Gloeophyllum trabeum (strain ATCC 11539 / FP-39264 / Madison 617)</name>
    <name type="common">Brown rot fungus</name>
    <dbReference type="NCBI Taxonomy" id="670483"/>
    <lineage>
        <taxon>Eukaryota</taxon>
        <taxon>Fungi</taxon>
        <taxon>Dikarya</taxon>
        <taxon>Basidiomycota</taxon>
        <taxon>Agaricomycotina</taxon>
        <taxon>Agaricomycetes</taxon>
        <taxon>Gloeophyllales</taxon>
        <taxon>Gloeophyllaceae</taxon>
        <taxon>Gloeophyllum</taxon>
    </lineage>
</organism>
<feature type="transmembrane region" description="Helical" evidence="2">
    <location>
        <begin position="12"/>
        <end position="34"/>
    </location>
</feature>
<feature type="transmembrane region" description="Helical" evidence="2">
    <location>
        <begin position="126"/>
        <end position="147"/>
    </location>
</feature>
<evidence type="ECO:0000313" key="4">
    <source>
        <dbReference type="Proteomes" id="UP000030669"/>
    </source>
</evidence>
<dbReference type="OMA" id="NLQPWIR"/>
<keyword evidence="2" id="KW-1133">Transmembrane helix</keyword>
<reference evidence="3 4" key="1">
    <citation type="journal article" date="2012" name="Science">
        <title>The Paleozoic origin of enzymatic lignin decomposition reconstructed from 31 fungal genomes.</title>
        <authorList>
            <person name="Floudas D."/>
            <person name="Binder M."/>
            <person name="Riley R."/>
            <person name="Barry K."/>
            <person name="Blanchette R.A."/>
            <person name="Henrissat B."/>
            <person name="Martinez A.T."/>
            <person name="Otillar R."/>
            <person name="Spatafora J.W."/>
            <person name="Yadav J.S."/>
            <person name="Aerts A."/>
            <person name="Benoit I."/>
            <person name="Boyd A."/>
            <person name="Carlson A."/>
            <person name="Copeland A."/>
            <person name="Coutinho P.M."/>
            <person name="de Vries R.P."/>
            <person name="Ferreira P."/>
            <person name="Findley K."/>
            <person name="Foster B."/>
            <person name="Gaskell J."/>
            <person name="Glotzer D."/>
            <person name="Gorecki P."/>
            <person name="Heitman J."/>
            <person name="Hesse C."/>
            <person name="Hori C."/>
            <person name="Igarashi K."/>
            <person name="Jurgens J.A."/>
            <person name="Kallen N."/>
            <person name="Kersten P."/>
            <person name="Kohler A."/>
            <person name="Kuees U."/>
            <person name="Kumar T.K.A."/>
            <person name="Kuo A."/>
            <person name="LaButti K."/>
            <person name="Larrondo L.F."/>
            <person name="Lindquist E."/>
            <person name="Ling A."/>
            <person name="Lombard V."/>
            <person name="Lucas S."/>
            <person name="Lundell T."/>
            <person name="Martin R."/>
            <person name="McLaughlin D.J."/>
            <person name="Morgenstern I."/>
            <person name="Morin E."/>
            <person name="Murat C."/>
            <person name="Nagy L.G."/>
            <person name="Nolan M."/>
            <person name="Ohm R.A."/>
            <person name="Patyshakuliyeva A."/>
            <person name="Rokas A."/>
            <person name="Ruiz-Duenas F.J."/>
            <person name="Sabat G."/>
            <person name="Salamov A."/>
            <person name="Samejima M."/>
            <person name="Schmutz J."/>
            <person name="Slot J.C."/>
            <person name="St John F."/>
            <person name="Stenlid J."/>
            <person name="Sun H."/>
            <person name="Sun S."/>
            <person name="Syed K."/>
            <person name="Tsang A."/>
            <person name="Wiebenga A."/>
            <person name="Young D."/>
            <person name="Pisabarro A."/>
            <person name="Eastwood D.C."/>
            <person name="Martin F."/>
            <person name="Cullen D."/>
            <person name="Grigoriev I.V."/>
            <person name="Hibbett D.S."/>
        </authorList>
    </citation>
    <scope>NUCLEOTIDE SEQUENCE [LARGE SCALE GENOMIC DNA]</scope>
    <source>
        <strain evidence="3 4">ATCC 11539</strain>
    </source>
</reference>
<feature type="transmembrane region" description="Helical" evidence="2">
    <location>
        <begin position="167"/>
        <end position="192"/>
    </location>
</feature>
<dbReference type="RefSeq" id="XP_007863730.1">
    <property type="nucleotide sequence ID" value="XM_007865539.1"/>
</dbReference>
<keyword evidence="2" id="KW-0472">Membrane</keyword>
<feature type="transmembrane region" description="Helical" evidence="2">
    <location>
        <begin position="46"/>
        <end position="65"/>
    </location>
</feature>
<dbReference type="HOGENOM" id="CLU_044614_3_3_1"/>
<dbReference type="GeneID" id="19301480"/>
<evidence type="ECO:0000313" key="3">
    <source>
        <dbReference type="EMBL" id="EPQ58590.1"/>
    </source>
</evidence>